<organism evidence="1 2">
    <name type="scientific">Puccinia sorghi</name>
    <dbReference type="NCBI Taxonomy" id="27349"/>
    <lineage>
        <taxon>Eukaryota</taxon>
        <taxon>Fungi</taxon>
        <taxon>Dikarya</taxon>
        <taxon>Basidiomycota</taxon>
        <taxon>Pucciniomycotina</taxon>
        <taxon>Pucciniomycetes</taxon>
        <taxon>Pucciniales</taxon>
        <taxon>Pucciniaceae</taxon>
        <taxon>Puccinia</taxon>
    </lineage>
</organism>
<dbReference type="EMBL" id="LAVV01011599">
    <property type="protein sequence ID" value="KNZ47601.1"/>
    <property type="molecule type" value="Genomic_DNA"/>
</dbReference>
<protein>
    <submittedName>
        <fullName evidence="1">Uncharacterized protein</fullName>
    </submittedName>
</protein>
<proteinExistence type="predicted"/>
<reference evidence="1 2" key="1">
    <citation type="submission" date="2015-08" db="EMBL/GenBank/DDBJ databases">
        <title>Next Generation Sequencing and Analysis of the Genome of Puccinia sorghi L Schw, the Causal Agent of Maize Common Rust.</title>
        <authorList>
            <person name="Rochi L."/>
            <person name="Burguener G."/>
            <person name="Darino M."/>
            <person name="Turjanski A."/>
            <person name="Kreff E."/>
            <person name="Dieguez M.J."/>
            <person name="Sacco F."/>
        </authorList>
    </citation>
    <scope>NUCLEOTIDE SEQUENCE [LARGE SCALE GENOMIC DNA]</scope>
    <source>
        <strain evidence="1 2">RO10H11247</strain>
    </source>
</reference>
<evidence type="ECO:0000313" key="1">
    <source>
        <dbReference type="EMBL" id="KNZ47601.1"/>
    </source>
</evidence>
<evidence type="ECO:0000313" key="2">
    <source>
        <dbReference type="Proteomes" id="UP000037035"/>
    </source>
</evidence>
<comment type="caution">
    <text evidence="1">The sequence shown here is derived from an EMBL/GenBank/DDBJ whole genome shotgun (WGS) entry which is preliminary data.</text>
</comment>
<sequence>MPTTQFQSSKAVEKPASNSIEETPALLKFLSNPNSYVSYVDPQLKADGTNINQWMDFLNDLAHLLFGIKNFLNDDSNFVLLDASMDRSILHVIKSSISY</sequence>
<name>A0A0L6UGD3_9BASI</name>
<dbReference type="VEuPathDB" id="FungiDB:VP01_6292g2"/>
<dbReference type="OrthoDB" id="2506356at2759"/>
<dbReference type="AlphaFoldDB" id="A0A0L6UGD3"/>
<keyword evidence="2" id="KW-1185">Reference proteome</keyword>
<dbReference type="Proteomes" id="UP000037035">
    <property type="component" value="Unassembled WGS sequence"/>
</dbReference>
<accession>A0A0L6UGD3</accession>
<gene>
    <name evidence="1" type="ORF">VP01_6292g2</name>
</gene>